<dbReference type="InParanoid" id="A0A2P5EIH5"/>
<name>A0A2P5EIH5_TREOI</name>
<protein>
    <submittedName>
        <fullName evidence="2">Uncharacterized protein</fullName>
    </submittedName>
</protein>
<feature type="compositionally biased region" description="Low complexity" evidence="1">
    <location>
        <begin position="17"/>
        <end position="47"/>
    </location>
</feature>
<feature type="region of interest" description="Disordered" evidence="1">
    <location>
        <begin position="1"/>
        <end position="63"/>
    </location>
</feature>
<dbReference type="Proteomes" id="UP000237000">
    <property type="component" value="Unassembled WGS sequence"/>
</dbReference>
<reference evidence="3" key="1">
    <citation type="submission" date="2016-06" db="EMBL/GenBank/DDBJ databases">
        <title>Parallel loss of symbiosis genes in relatives of nitrogen-fixing non-legume Parasponia.</title>
        <authorList>
            <person name="Van Velzen R."/>
            <person name="Holmer R."/>
            <person name="Bu F."/>
            <person name="Rutten L."/>
            <person name="Van Zeijl A."/>
            <person name="Liu W."/>
            <person name="Santuari L."/>
            <person name="Cao Q."/>
            <person name="Sharma T."/>
            <person name="Shen D."/>
            <person name="Roswanjaya Y."/>
            <person name="Wardhani T."/>
            <person name="Kalhor M.S."/>
            <person name="Jansen J."/>
            <person name="Van den Hoogen J."/>
            <person name="Gungor B."/>
            <person name="Hartog M."/>
            <person name="Hontelez J."/>
            <person name="Verver J."/>
            <person name="Yang W.-C."/>
            <person name="Schijlen E."/>
            <person name="Repin R."/>
            <person name="Schilthuizen M."/>
            <person name="Schranz E."/>
            <person name="Heidstra R."/>
            <person name="Miyata K."/>
            <person name="Fedorova E."/>
            <person name="Kohlen W."/>
            <person name="Bisseling T."/>
            <person name="Smit S."/>
            <person name="Geurts R."/>
        </authorList>
    </citation>
    <scope>NUCLEOTIDE SEQUENCE [LARGE SCALE GENOMIC DNA]</scope>
    <source>
        <strain evidence="3">cv. RG33-2</strain>
    </source>
</reference>
<proteinExistence type="predicted"/>
<keyword evidence="3" id="KW-1185">Reference proteome</keyword>
<gene>
    <name evidence="2" type="ORF">TorRG33x02_188660</name>
</gene>
<dbReference type="EMBL" id="JXTC01000149">
    <property type="protein sequence ID" value="PON85339.1"/>
    <property type="molecule type" value="Genomic_DNA"/>
</dbReference>
<evidence type="ECO:0000313" key="2">
    <source>
        <dbReference type="EMBL" id="PON85339.1"/>
    </source>
</evidence>
<feature type="non-terminal residue" evidence="2">
    <location>
        <position position="63"/>
    </location>
</feature>
<sequence length="63" mass="6848">MADNRTLADLARENRMANRQARQHQGAQQQGAQQQGNINDGAGNIQGEPQQAGLHALTETLVR</sequence>
<accession>A0A2P5EIH5</accession>
<evidence type="ECO:0000256" key="1">
    <source>
        <dbReference type="SAM" id="MobiDB-lite"/>
    </source>
</evidence>
<evidence type="ECO:0000313" key="3">
    <source>
        <dbReference type="Proteomes" id="UP000237000"/>
    </source>
</evidence>
<comment type="caution">
    <text evidence="2">The sequence shown here is derived from an EMBL/GenBank/DDBJ whole genome shotgun (WGS) entry which is preliminary data.</text>
</comment>
<organism evidence="2 3">
    <name type="scientific">Trema orientale</name>
    <name type="common">Charcoal tree</name>
    <name type="synonym">Celtis orientalis</name>
    <dbReference type="NCBI Taxonomy" id="63057"/>
    <lineage>
        <taxon>Eukaryota</taxon>
        <taxon>Viridiplantae</taxon>
        <taxon>Streptophyta</taxon>
        <taxon>Embryophyta</taxon>
        <taxon>Tracheophyta</taxon>
        <taxon>Spermatophyta</taxon>
        <taxon>Magnoliopsida</taxon>
        <taxon>eudicotyledons</taxon>
        <taxon>Gunneridae</taxon>
        <taxon>Pentapetalae</taxon>
        <taxon>rosids</taxon>
        <taxon>fabids</taxon>
        <taxon>Rosales</taxon>
        <taxon>Cannabaceae</taxon>
        <taxon>Trema</taxon>
    </lineage>
</organism>
<dbReference type="AlphaFoldDB" id="A0A2P5EIH5"/>